<dbReference type="Proteomes" id="UP001060085">
    <property type="component" value="Linkage Group LG04"/>
</dbReference>
<gene>
    <name evidence="1" type="ORF">M9H77_17848</name>
</gene>
<sequence length="259" mass="27511">MQAGGGGGNGLSKGGGLARFRSAPATWLEALLEDEETDVVLDPPVLATSNKPPLHPPVGASSQPQSTEVSSAGGRYAADLGLLDSVGSGAGGLSGLLRQNSSPAEFLSDGYFSSFGIPTNYDYLMSSSPLDVSESPSKRPREADSNAAKASLAVVKGEQGGGISGLLDAEMDKLAEDSVLCRVRAKRGCATHPRSIAERVRRTRISDRIRKLQELVPNMDKQTNTADMLEEAVEYVKFLQKQIQELTEQQKKCKCSAKE</sequence>
<dbReference type="EMBL" id="CM044704">
    <property type="protein sequence ID" value="KAI5667995.1"/>
    <property type="molecule type" value="Genomic_DNA"/>
</dbReference>
<name>A0ACC0B5T2_CATRO</name>
<reference evidence="2" key="1">
    <citation type="journal article" date="2023" name="Nat. Plants">
        <title>Single-cell RNA sequencing provides a high-resolution roadmap for understanding the multicellular compartmentation of specialized metabolism.</title>
        <authorList>
            <person name="Sun S."/>
            <person name="Shen X."/>
            <person name="Li Y."/>
            <person name="Li Y."/>
            <person name="Wang S."/>
            <person name="Li R."/>
            <person name="Zhang H."/>
            <person name="Shen G."/>
            <person name="Guo B."/>
            <person name="Wei J."/>
            <person name="Xu J."/>
            <person name="St-Pierre B."/>
            <person name="Chen S."/>
            <person name="Sun C."/>
        </authorList>
    </citation>
    <scope>NUCLEOTIDE SEQUENCE [LARGE SCALE GENOMIC DNA]</scope>
</reference>
<organism evidence="1 2">
    <name type="scientific">Catharanthus roseus</name>
    <name type="common">Madagascar periwinkle</name>
    <name type="synonym">Vinca rosea</name>
    <dbReference type="NCBI Taxonomy" id="4058"/>
    <lineage>
        <taxon>Eukaryota</taxon>
        <taxon>Viridiplantae</taxon>
        <taxon>Streptophyta</taxon>
        <taxon>Embryophyta</taxon>
        <taxon>Tracheophyta</taxon>
        <taxon>Spermatophyta</taxon>
        <taxon>Magnoliopsida</taxon>
        <taxon>eudicotyledons</taxon>
        <taxon>Gunneridae</taxon>
        <taxon>Pentapetalae</taxon>
        <taxon>asterids</taxon>
        <taxon>lamiids</taxon>
        <taxon>Gentianales</taxon>
        <taxon>Apocynaceae</taxon>
        <taxon>Rauvolfioideae</taxon>
        <taxon>Vinceae</taxon>
        <taxon>Catharanthinae</taxon>
        <taxon>Catharanthus</taxon>
    </lineage>
</organism>
<comment type="caution">
    <text evidence="1">The sequence shown here is derived from an EMBL/GenBank/DDBJ whole genome shotgun (WGS) entry which is preliminary data.</text>
</comment>
<protein>
    <submittedName>
        <fullName evidence="1">Uncharacterized protein</fullName>
    </submittedName>
</protein>
<accession>A0ACC0B5T2</accession>
<evidence type="ECO:0000313" key="1">
    <source>
        <dbReference type="EMBL" id="KAI5667995.1"/>
    </source>
</evidence>
<keyword evidence="2" id="KW-1185">Reference proteome</keyword>
<proteinExistence type="predicted"/>
<evidence type="ECO:0000313" key="2">
    <source>
        <dbReference type="Proteomes" id="UP001060085"/>
    </source>
</evidence>